<reference evidence="2 3" key="1">
    <citation type="submission" date="2019-02" db="EMBL/GenBank/DDBJ databases">
        <title>Genome sequencing of the rare red list fungi Hericium alpestre (H. flagellum).</title>
        <authorList>
            <person name="Buettner E."/>
            <person name="Kellner H."/>
        </authorList>
    </citation>
    <scope>NUCLEOTIDE SEQUENCE [LARGE SCALE GENOMIC DNA]</scope>
    <source>
        <strain evidence="2 3">DSM 108284</strain>
    </source>
</reference>
<dbReference type="EMBL" id="SFCI01000514">
    <property type="protein sequence ID" value="TFY79364.1"/>
    <property type="molecule type" value="Genomic_DNA"/>
</dbReference>
<proteinExistence type="predicted"/>
<evidence type="ECO:0000256" key="1">
    <source>
        <dbReference type="SAM" id="MobiDB-lite"/>
    </source>
</evidence>
<keyword evidence="3" id="KW-1185">Reference proteome</keyword>
<sequence>MTAQPASSVQAATRPAYAFLAHPLQQKKRPNLSVSQIPPPPPLHGSVVNRRRSSTTLAVAAWAGQVQPGSPAPVSPPCSARRSPLYGSPRRASLTRTSRRPSITSQRVPSASFLSLIDTPSAATPSIKDYQPDLHALGYTCAIVPLPKTPESAVPRLAAPPKRKVPKQLTIPGAPVSPAKTPPKKGTLNRLRSRLRSKSQPPSPSRSPSGAKMHTPKAHANPASKSAAKRRRSRSGVSLSPGATAFPIACHKKEKYTSYRFDTVPLHNHVLAFVDGGDQEQNIRRLMAHQAKAPGNKSVVGDVYRDGRSGVWWDEHEEWEHALLLGGQKVWSACSPADAHE</sequence>
<evidence type="ECO:0000313" key="2">
    <source>
        <dbReference type="EMBL" id="TFY79364.1"/>
    </source>
</evidence>
<organism evidence="2 3">
    <name type="scientific">Hericium alpestre</name>
    <dbReference type="NCBI Taxonomy" id="135208"/>
    <lineage>
        <taxon>Eukaryota</taxon>
        <taxon>Fungi</taxon>
        <taxon>Dikarya</taxon>
        <taxon>Basidiomycota</taxon>
        <taxon>Agaricomycotina</taxon>
        <taxon>Agaricomycetes</taxon>
        <taxon>Russulales</taxon>
        <taxon>Hericiaceae</taxon>
        <taxon>Hericium</taxon>
    </lineage>
</organism>
<comment type="caution">
    <text evidence="2">The sequence shown here is derived from an EMBL/GenBank/DDBJ whole genome shotgun (WGS) entry which is preliminary data.</text>
</comment>
<evidence type="ECO:0000313" key="3">
    <source>
        <dbReference type="Proteomes" id="UP000298061"/>
    </source>
</evidence>
<protein>
    <submittedName>
        <fullName evidence="2">Uncharacterized protein</fullName>
    </submittedName>
</protein>
<name>A0A4Y9ZYT4_9AGAM</name>
<feature type="compositionally biased region" description="Polar residues" evidence="1">
    <location>
        <begin position="94"/>
        <end position="106"/>
    </location>
</feature>
<gene>
    <name evidence="2" type="ORF">EWM64_g4651</name>
</gene>
<accession>A0A4Y9ZYT4</accession>
<feature type="region of interest" description="Disordered" evidence="1">
    <location>
        <begin position="157"/>
        <end position="243"/>
    </location>
</feature>
<feature type="region of interest" description="Disordered" evidence="1">
    <location>
        <begin position="27"/>
        <end position="48"/>
    </location>
</feature>
<dbReference type="AlphaFoldDB" id="A0A4Y9ZYT4"/>
<dbReference type="Proteomes" id="UP000298061">
    <property type="component" value="Unassembled WGS sequence"/>
</dbReference>
<dbReference type="OrthoDB" id="3264758at2759"/>
<feature type="region of interest" description="Disordered" evidence="1">
    <location>
        <begin position="66"/>
        <end position="106"/>
    </location>
</feature>